<dbReference type="Proteomes" id="UP001549145">
    <property type="component" value="Unassembled WGS sequence"/>
</dbReference>
<dbReference type="InterPro" id="IPR039315">
    <property type="entry name" value="CheW"/>
</dbReference>
<dbReference type="InterPro" id="IPR036061">
    <property type="entry name" value="CheW-like_dom_sf"/>
</dbReference>
<dbReference type="Gene3D" id="2.30.30.40">
    <property type="entry name" value="SH3 Domains"/>
    <property type="match status" value="1"/>
</dbReference>
<comment type="caution">
    <text evidence="2">The sequence shown here is derived from an EMBL/GenBank/DDBJ whole genome shotgun (WGS) entry which is preliminary data.</text>
</comment>
<proteinExistence type="predicted"/>
<accession>A0ABV2L2M1</accession>
<evidence type="ECO:0000313" key="2">
    <source>
        <dbReference type="EMBL" id="MET3692091.1"/>
    </source>
</evidence>
<dbReference type="Pfam" id="PF01584">
    <property type="entry name" value="CheW"/>
    <property type="match status" value="1"/>
</dbReference>
<dbReference type="Gene3D" id="2.40.50.180">
    <property type="entry name" value="CheA-289, Domain 4"/>
    <property type="match status" value="1"/>
</dbReference>
<organism evidence="2 3">
    <name type="scientific">Methylobacterium goesingense</name>
    <dbReference type="NCBI Taxonomy" id="243690"/>
    <lineage>
        <taxon>Bacteria</taxon>
        <taxon>Pseudomonadati</taxon>
        <taxon>Pseudomonadota</taxon>
        <taxon>Alphaproteobacteria</taxon>
        <taxon>Hyphomicrobiales</taxon>
        <taxon>Methylobacteriaceae</taxon>
        <taxon>Methylobacterium</taxon>
    </lineage>
</organism>
<dbReference type="PANTHER" id="PTHR22617">
    <property type="entry name" value="CHEMOTAXIS SENSOR HISTIDINE KINASE-RELATED"/>
    <property type="match status" value="1"/>
</dbReference>
<dbReference type="InterPro" id="IPR002545">
    <property type="entry name" value="CheW-lke_dom"/>
</dbReference>
<dbReference type="PANTHER" id="PTHR22617:SF23">
    <property type="entry name" value="CHEMOTAXIS PROTEIN CHEW"/>
    <property type="match status" value="1"/>
</dbReference>
<dbReference type="SMART" id="SM00260">
    <property type="entry name" value="CheW"/>
    <property type="match status" value="1"/>
</dbReference>
<keyword evidence="3" id="KW-1185">Reference proteome</keyword>
<protein>
    <submittedName>
        <fullName evidence="2">Purine-binding chemotaxis protein CheW</fullName>
    </submittedName>
</protein>
<dbReference type="PROSITE" id="PS50851">
    <property type="entry name" value="CHEW"/>
    <property type="match status" value="1"/>
</dbReference>
<dbReference type="EMBL" id="JBEPMM010000003">
    <property type="protein sequence ID" value="MET3692091.1"/>
    <property type="molecule type" value="Genomic_DNA"/>
</dbReference>
<dbReference type="RefSeq" id="WP_238280502.1">
    <property type="nucleotide sequence ID" value="NZ_BPQL01000086.1"/>
</dbReference>
<evidence type="ECO:0000259" key="1">
    <source>
        <dbReference type="PROSITE" id="PS50851"/>
    </source>
</evidence>
<evidence type="ECO:0000313" key="3">
    <source>
        <dbReference type="Proteomes" id="UP001549145"/>
    </source>
</evidence>
<feature type="domain" description="CheW-like" evidence="1">
    <location>
        <begin position="37"/>
        <end position="181"/>
    </location>
</feature>
<dbReference type="SUPFAM" id="SSF50341">
    <property type="entry name" value="CheW-like"/>
    <property type="match status" value="1"/>
</dbReference>
<reference evidence="2 3" key="1">
    <citation type="submission" date="2024-06" db="EMBL/GenBank/DDBJ databases">
        <title>Genomic Encyclopedia of Type Strains, Phase IV (KMG-IV): sequencing the most valuable type-strain genomes for metagenomic binning, comparative biology and taxonomic classification.</title>
        <authorList>
            <person name="Goeker M."/>
        </authorList>
    </citation>
    <scope>NUCLEOTIDE SEQUENCE [LARGE SCALE GENOMIC DNA]</scope>
    <source>
        <strain evidence="2 3">DSM 21331</strain>
    </source>
</reference>
<sequence>MTQTRSGVGQTVRLDALRAERARTLARRGQAEAAVTTRSYLVCACGADRFGLPLAQVAQVLPARPVTALPGSAPAILGLIALAGRVVSLLALAPALGRRADPDEEAGHVVLVRGVAIPVALSVSRVLGVAEIPEAAIDTAYAEAGLSAEAVSGYAPAGAGPGAESAFVIIDLPRLVRRYHA</sequence>
<gene>
    <name evidence="2" type="ORF">ABID43_001622</name>
</gene>
<name>A0ABV2L2M1_9HYPH</name>